<dbReference type="Gene3D" id="3.90.180.10">
    <property type="entry name" value="Medium-chain alcohol dehydrogenases, catalytic domain"/>
    <property type="match status" value="1"/>
</dbReference>
<protein>
    <submittedName>
        <fullName evidence="3">Putative quinone-oxidoreductase, chloroplastic</fullName>
    </submittedName>
</protein>
<accession>A0A1D1YW82</accession>
<gene>
    <name evidence="3" type="primary">At4g13010_7</name>
    <name evidence="2" type="synonym">At4g13010_3</name>
    <name evidence="4" type="synonym">At4g13010_5</name>
    <name evidence="4" type="ORF">g.114254</name>
    <name evidence="2" type="ORF">g.114261</name>
    <name evidence="3" type="ORF">g.114262</name>
</gene>
<dbReference type="Pfam" id="PF13602">
    <property type="entry name" value="ADH_zinc_N_2"/>
    <property type="match status" value="1"/>
</dbReference>
<dbReference type="SUPFAM" id="SSF50129">
    <property type="entry name" value="GroES-like"/>
    <property type="match status" value="1"/>
</dbReference>
<dbReference type="Pfam" id="PF08240">
    <property type="entry name" value="ADH_N"/>
    <property type="match status" value="1"/>
</dbReference>
<dbReference type="Gene3D" id="3.40.50.720">
    <property type="entry name" value="NAD(P)-binding Rossmann-like Domain"/>
    <property type="match status" value="1"/>
</dbReference>
<dbReference type="InterPro" id="IPR036291">
    <property type="entry name" value="NAD(P)-bd_dom_sf"/>
</dbReference>
<evidence type="ECO:0000313" key="3">
    <source>
        <dbReference type="EMBL" id="JAT58913.1"/>
    </source>
</evidence>
<organism evidence="3">
    <name type="scientific">Anthurium amnicola</name>
    <dbReference type="NCBI Taxonomy" id="1678845"/>
    <lineage>
        <taxon>Eukaryota</taxon>
        <taxon>Viridiplantae</taxon>
        <taxon>Streptophyta</taxon>
        <taxon>Embryophyta</taxon>
        <taxon>Tracheophyta</taxon>
        <taxon>Spermatophyta</taxon>
        <taxon>Magnoliopsida</taxon>
        <taxon>Liliopsida</taxon>
        <taxon>Araceae</taxon>
        <taxon>Pothoideae</taxon>
        <taxon>Potheae</taxon>
        <taxon>Anthurium</taxon>
    </lineage>
</organism>
<dbReference type="CDD" id="cd08267">
    <property type="entry name" value="MDR1"/>
    <property type="match status" value="1"/>
</dbReference>
<dbReference type="SMART" id="SM00829">
    <property type="entry name" value="PKS_ER"/>
    <property type="match status" value="1"/>
</dbReference>
<name>A0A1D1YW82_9ARAE</name>
<dbReference type="GO" id="GO:0016491">
    <property type="term" value="F:oxidoreductase activity"/>
    <property type="evidence" value="ECO:0007669"/>
    <property type="project" value="InterPro"/>
</dbReference>
<dbReference type="EMBL" id="GDJX01019414">
    <property type="protein sequence ID" value="JAT48522.1"/>
    <property type="molecule type" value="Transcribed_RNA"/>
</dbReference>
<proteinExistence type="predicted"/>
<sequence>MAGKLMRAVQYDRYGGGAAALKHVDVPVPSPKKGEVLLKVEATSLNPGDWKVQKGMLRPLLPKFPFIPGTCVAGEVTEVGSGVTAFKAGDKVVTMLKFWNGGGLAEYAVADVKFTAHRPLEVSAVEGAGIPIAGLTALYGFHSIGLKLDGTDNPANILITAASGGIGHYAVQLAKLTNFHITATCGARNLELVKGLGADEVLDYKSSEGASLKSPSGRKYDIVINCARGIPWSVLKQNLTSSGKVVDIAPTACDAVTSALMMVTFSKKLRFPVVLMPKGKNLEFLVELAKEGKLKTLVDSKFPLSKAEDAFAKIMEGHATGKIIVEM</sequence>
<dbReference type="PANTHER" id="PTHR44013:SF1">
    <property type="entry name" value="ZINC-TYPE ALCOHOL DEHYDROGENASE-LIKE PROTEIN C16A3.02C"/>
    <property type="match status" value="1"/>
</dbReference>
<reference evidence="3" key="1">
    <citation type="submission" date="2015-07" db="EMBL/GenBank/DDBJ databases">
        <title>Transcriptome Assembly of Anthurium amnicola.</title>
        <authorList>
            <person name="Suzuki J."/>
        </authorList>
    </citation>
    <scope>NUCLEOTIDE SEQUENCE</scope>
</reference>
<dbReference type="InterPro" id="IPR052733">
    <property type="entry name" value="Chloroplast_QOR"/>
</dbReference>
<dbReference type="InterPro" id="IPR013154">
    <property type="entry name" value="ADH-like_N"/>
</dbReference>
<dbReference type="EMBL" id="GDJX01009023">
    <property type="protein sequence ID" value="JAT58913.1"/>
    <property type="molecule type" value="Transcribed_RNA"/>
</dbReference>
<dbReference type="SUPFAM" id="SSF51735">
    <property type="entry name" value="NAD(P)-binding Rossmann-fold domains"/>
    <property type="match status" value="1"/>
</dbReference>
<evidence type="ECO:0000313" key="2">
    <source>
        <dbReference type="EMBL" id="JAT48522.1"/>
    </source>
</evidence>
<dbReference type="EMBL" id="GDJX01004206">
    <property type="protein sequence ID" value="JAT63730.1"/>
    <property type="molecule type" value="Transcribed_RNA"/>
</dbReference>
<dbReference type="InterPro" id="IPR020843">
    <property type="entry name" value="ER"/>
</dbReference>
<evidence type="ECO:0000313" key="4">
    <source>
        <dbReference type="EMBL" id="JAT63730.1"/>
    </source>
</evidence>
<dbReference type="PANTHER" id="PTHR44013">
    <property type="entry name" value="ZINC-TYPE ALCOHOL DEHYDROGENASE-LIKE PROTEIN C16A3.02C"/>
    <property type="match status" value="1"/>
</dbReference>
<evidence type="ECO:0000259" key="1">
    <source>
        <dbReference type="SMART" id="SM00829"/>
    </source>
</evidence>
<dbReference type="AlphaFoldDB" id="A0A1D1YW82"/>
<feature type="domain" description="Enoyl reductase (ER)" evidence="1">
    <location>
        <begin position="16"/>
        <end position="325"/>
    </location>
</feature>
<dbReference type="InterPro" id="IPR011032">
    <property type="entry name" value="GroES-like_sf"/>
</dbReference>